<dbReference type="OrthoDB" id="9972196at2759"/>
<dbReference type="InterPro" id="IPR011048">
    <property type="entry name" value="Haem_d1_sf"/>
</dbReference>
<evidence type="ECO:0000256" key="1">
    <source>
        <dbReference type="ARBA" id="ARBA00005564"/>
    </source>
</evidence>
<feature type="signal peptide" evidence="2">
    <location>
        <begin position="1"/>
        <end position="19"/>
    </location>
</feature>
<dbReference type="PANTHER" id="PTHR30344">
    <property type="entry name" value="6-PHOSPHOGLUCONOLACTONASE-RELATED"/>
    <property type="match status" value="1"/>
</dbReference>
<evidence type="ECO:0000313" key="4">
    <source>
        <dbReference type="Proteomes" id="UP000717696"/>
    </source>
</evidence>
<proteinExistence type="inferred from homology"/>
<dbReference type="InterPro" id="IPR015943">
    <property type="entry name" value="WD40/YVTN_repeat-like_dom_sf"/>
</dbReference>
<dbReference type="Gene3D" id="2.130.10.10">
    <property type="entry name" value="YVTN repeat-like/Quinoprotein amine dehydrogenase"/>
    <property type="match status" value="1"/>
</dbReference>
<dbReference type="Proteomes" id="UP000717696">
    <property type="component" value="Unassembled WGS sequence"/>
</dbReference>
<gene>
    <name evidence="3" type="ORF">B0J13DRAFT_513102</name>
</gene>
<name>A0A9P9DIY1_9HYPO</name>
<dbReference type="AlphaFoldDB" id="A0A9P9DIY1"/>
<dbReference type="InterPro" id="IPR050282">
    <property type="entry name" value="Cycloisomerase_2"/>
</dbReference>
<reference evidence="3" key="1">
    <citation type="journal article" date="2021" name="Nat. Commun.">
        <title>Genetic determinants of endophytism in the Arabidopsis root mycobiome.</title>
        <authorList>
            <person name="Mesny F."/>
            <person name="Miyauchi S."/>
            <person name="Thiergart T."/>
            <person name="Pickel B."/>
            <person name="Atanasova L."/>
            <person name="Karlsson M."/>
            <person name="Huettel B."/>
            <person name="Barry K.W."/>
            <person name="Haridas S."/>
            <person name="Chen C."/>
            <person name="Bauer D."/>
            <person name="Andreopoulos W."/>
            <person name="Pangilinan J."/>
            <person name="LaButti K."/>
            <person name="Riley R."/>
            <person name="Lipzen A."/>
            <person name="Clum A."/>
            <person name="Drula E."/>
            <person name="Henrissat B."/>
            <person name="Kohler A."/>
            <person name="Grigoriev I.V."/>
            <person name="Martin F.M."/>
            <person name="Hacquard S."/>
        </authorList>
    </citation>
    <scope>NUCLEOTIDE SEQUENCE</scope>
    <source>
        <strain evidence="3">MPI-CAGE-AT-0021</strain>
    </source>
</reference>
<dbReference type="EMBL" id="JAGMUU010000029">
    <property type="protein sequence ID" value="KAH7120036.1"/>
    <property type="molecule type" value="Genomic_DNA"/>
</dbReference>
<sequence length="414" mass="45572">MRFISYSVTATLLIAFASTTVQPIRRATNSSLASARLLVGDWGNIYVVDFFPDAVQQFSVSLKQEAWVWPSAMVFAPPNRLFVVEPFDLVLRLLDLNLENDTLALEVEKNTSYTVVDLEFNADKTRLVGCSYENGIIDVWKIKNGGLDLIKTIQSPGTLGPDEVYQASPHPRQANLDPTGRFFAVNDLGTDSIIIIDTKDDAYNITNNIYITPSGCGPSVGAFYPRGAHMATRYIVVCGLRNEVLVYSVNYREAHLEMEKIQTIPGPGDAFPPQTRRATTAMNMLLTPDNEHLYISTCLLDSTADSITHYTVAPDNCACEMLNLTSKASAGGSCPAMISLSEDNEYVFASDPTGRLRLVALKRNIDGTLQRSPIASIMKSAFGDEDFQPSFVQQIVLPQKSLEPQFNNTTLTEG</sequence>
<comment type="caution">
    <text evidence="3">The sequence shown here is derived from an EMBL/GenBank/DDBJ whole genome shotgun (WGS) entry which is preliminary data.</text>
</comment>
<feature type="chain" id="PRO_5040281854" evidence="2">
    <location>
        <begin position="20"/>
        <end position="414"/>
    </location>
</feature>
<accession>A0A9P9DIY1</accession>
<protein>
    <submittedName>
        <fullName evidence="3">Lactonase, 7-bladed beta-propeller-domain-containing protein</fullName>
    </submittedName>
</protein>
<keyword evidence="4" id="KW-1185">Reference proteome</keyword>
<evidence type="ECO:0000256" key="2">
    <source>
        <dbReference type="SAM" id="SignalP"/>
    </source>
</evidence>
<comment type="similarity">
    <text evidence="1">Belongs to the cycloisomerase 2 family.</text>
</comment>
<organism evidence="3 4">
    <name type="scientific">Dactylonectria estremocensis</name>
    <dbReference type="NCBI Taxonomy" id="1079267"/>
    <lineage>
        <taxon>Eukaryota</taxon>
        <taxon>Fungi</taxon>
        <taxon>Dikarya</taxon>
        <taxon>Ascomycota</taxon>
        <taxon>Pezizomycotina</taxon>
        <taxon>Sordariomycetes</taxon>
        <taxon>Hypocreomycetidae</taxon>
        <taxon>Hypocreales</taxon>
        <taxon>Nectriaceae</taxon>
        <taxon>Dactylonectria</taxon>
    </lineage>
</organism>
<evidence type="ECO:0000313" key="3">
    <source>
        <dbReference type="EMBL" id="KAH7120036.1"/>
    </source>
</evidence>
<dbReference type="SUPFAM" id="SSF51004">
    <property type="entry name" value="C-terminal (heme d1) domain of cytochrome cd1-nitrite reductase"/>
    <property type="match status" value="1"/>
</dbReference>
<dbReference type="Pfam" id="PF10282">
    <property type="entry name" value="Lactonase"/>
    <property type="match status" value="1"/>
</dbReference>
<dbReference type="InterPro" id="IPR019405">
    <property type="entry name" value="Lactonase_7-beta_prop"/>
</dbReference>
<dbReference type="PANTHER" id="PTHR30344:SF1">
    <property type="entry name" value="6-PHOSPHOGLUCONOLACTONASE"/>
    <property type="match status" value="1"/>
</dbReference>
<keyword evidence="2" id="KW-0732">Signal</keyword>
<dbReference type="GO" id="GO:0017057">
    <property type="term" value="F:6-phosphogluconolactonase activity"/>
    <property type="evidence" value="ECO:0007669"/>
    <property type="project" value="TreeGrafter"/>
</dbReference>